<dbReference type="InterPro" id="IPR003594">
    <property type="entry name" value="HATPase_dom"/>
</dbReference>
<keyword evidence="7" id="KW-1133">Transmembrane helix</keyword>
<dbReference type="InterPro" id="IPR050482">
    <property type="entry name" value="Sensor_HK_TwoCompSys"/>
</dbReference>
<comment type="caution">
    <text evidence="9">The sequence shown here is derived from an EMBL/GenBank/DDBJ whole genome shotgun (WGS) entry which is preliminary data.</text>
</comment>
<keyword evidence="7" id="KW-0472">Membrane</keyword>
<evidence type="ECO:0000256" key="7">
    <source>
        <dbReference type="SAM" id="Phobius"/>
    </source>
</evidence>
<evidence type="ECO:0000256" key="3">
    <source>
        <dbReference type="ARBA" id="ARBA00022679"/>
    </source>
</evidence>
<dbReference type="SMART" id="SM00387">
    <property type="entry name" value="HATPase_c"/>
    <property type="match status" value="1"/>
</dbReference>
<evidence type="ECO:0000256" key="5">
    <source>
        <dbReference type="ARBA" id="ARBA00023012"/>
    </source>
</evidence>
<keyword evidence="6" id="KW-0175">Coiled coil</keyword>
<organism evidence="9 10">
    <name type="scientific">Brevibacillus fluminis</name>
    <dbReference type="NCBI Taxonomy" id="511487"/>
    <lineage>
        <taxon>Bacteria</taxon>
        <taxon>Bacillati</taxon>
        <taxon>Bacillota</taxon>
        <taxon>Bacilli</taxon>
        <taxon>Bacillales</taxon>
        <taxon>Paenibacillaceae</taxon>
        <taxon>Brevibacillus</taxon>
    </lineage>
</organism>
<feature type="transmembrane region" description="Helical" evidence="7">
    <location>
        <begin position="40"/>
        <end position="59"/>
    </location>
</feature>
<proteinExistence type="predicted"/>
<dbReference type="InterPro" id="IPR011712">
    <property type="entry name" value="Sig_transdc_His_kin_sub3_dim/P"/>
</dbReference>
<accession>A0A3M8D991</accession>
<evidence type="ECO:0000256" key="2">
    <source>
        <dbReference type="ARBA" id="ARBA00012438"/>
    </source>
</evidence>
<dbReference type="OrthoDB" id="9797605at2"/>
<dbReference type="GO" id="GO:0000155">
    <property type="term" value="F:phosphorelay sensor kinase activity"/>
    <property type="evidence" value="ECO:0007669"/>
    <property type="project" value="InterPro"/>
</dbReference>
<dbReference type="Gene3D" id="3.30.565.10">
    <property type="entry name" value="Histidine kinase-like ATPase, C-terminal domain"/>
    <property type="match status" value="1"/>
</dbReference>
<dbReference type="SUPFAM" id="SSF55874">
    <property type="entry name" value="ATPase domain of HSP90 chaperone/DNA topoisomerase II/histidine kinase"/>
    <property type="match status" value="1"/>
</dbReference>
<dbReference type="Pfam" id="PF02518">
    <property type="entry name" value="HATPase_c"/>
    <property type="match status" value="1"/>
</dbReference>
<dbReference type="PANTHER" id="PTHR24421:SF63">
    <property type="entry name" value="SENSOR HISTIDINE KINASE DESK"/>
    <property type="match status" value="1"/>
</dbReference>
<dbReference type="CDD" id="cd16917">
    <property type="entry name" value="HATPase_UhpB-NarQ-NarX-like"/>
    <property type="match status" value="1"/>
</dbReference>
<feature type="transmembrane region" description="Helical" evidence="7">
    <location>
        <begin position="65"/>
        <end position="82"/>
    </location>
</feature>
<evidence type="ECO:0000256" key="6">
    <source>
        <dbReference type="SAM" id="Coils"/>
    </source>
</evidence>
<keyword evidence="4 9" id="KW-0418">Kinase</keyword>
<evidence type="ECO:0000256" key="4">
    <source>
        <dbReference type="ARBA" id="ARBA00022777"/>
    </source>
</evidence>
<reference evidence="9 10" key="1">
    <citation type="submission" date="2018-10" db="EMBL/GenBank/DDBJ databases">
        <title>Phylogenomics of Brevibacillus.</title>
        <authorList>
            <person name="Dunlap C."/>
        </authorList>
    </citation>
    <scope>NUCLEOTIDE SEQUENCE [LARGE SCALE GENOMIC DNA]</scope>
    <source>
        <strain evidence="9 10">JCM 15716</strain>
    </source>
</reference>
<dbReference type="Gene3D" id="1.20.5.1930">
    <property type="match status" value="1"/>
</dbReference>
<evidence type="ECO:0000313" key="10">
    <source>
        <dbReference type="Proteomes" id="UP000271031"/>
    </source>
</evidence>
<keyword evidence="5" id="KW-0902">Two-component regulatory system</keyword>
<protein>
    <recommendedName>
        <fullName evidence="2">histidine kinase</fullName>
        <ecNumber evidence="2">2.7.13.3</ecNumber>
    </recommendedName>
</protein>
<dbReference type="InterPro" id="IPR036890">
    <property type="entry name" value="HATPase_C_sf"/>
</dbReference>
<evidence type="ECO:0000313" key="9">
    <source>
        <dbReference type="EMBL" id="RNB84586.1"/>
    </source>
</evidence>
<feature type="transmembrane region" description="Helical" evidence="7">
    <location>
        <begin position="131"/>
        <end position="152"/>
    </location>
</feature>
<comment type="catalytic activity">
    <reaction evidence="1">
        <text>ATP + protein L-histidine = ADP + protein N-phospho-L-histidine.</text>
        <dbReference type="EC" id="2.7.13.3"/>
    </reaction>
</comment>
<feature type="transmembrane region" description="Helical" evidence="7">
    <location>
        <begin position="103"/>
        <end position="125"/>
    </location>
</feature>
<dbReference type="EMBL" id="RHHQ01000017">
    <property type="protein sequence ID" value="RNB84586.1"/>
    <property type="molecule type" value="Genomic_DNA"/>
</dbReference>
<dbReference type="EC" id="2.7.13.3" evidence="2"/>
<gene>
    <name evidence="9" type="ORF">EDM56_20995</name>
</gene>
<keyword evidence="10" id="KW-1185">Reference proteome</keyword>
<dbReference type="GO" id="GO:0046983">
    <property type="term" value="F:protein dimerization activity"/>
    <property type="evidence" value="ECO:0007669"/>
    <property type="project" value="InterPro"/>
</dbReference>
<feature type="domain" description="Histidine kinase/HSP90-like ATPase" evidence="8">
    <location>
        <begin position="279"/>
        <end position="370"/>
    </location>
</feature>
<name>A0A3M8D991_9BACL</name>
<dbReference type="PANTHER" id="PTHR24421">
    <property type="entry name" value="NITRATE/NITRITE SENSOR PROTEIN NARX-RELATED"/>
    <property type="match status" value="1"/>
</dbReference>
<evidence type="ECO:0000259" key="8">
    <source>
        <dbReference type="SMART" id="SM00387"/>
    </source>
</evidence>
<dbReference type="Proteomes" id="UP000271031">
    <property type="component" value="Unassembled WGS sequence"/>
</dbReference>
<evidence type="ECO:0000256" key="1">
    <source>
        <dbReference type="ARBA" id="ARBA00000085"/>
    </source>
</evidence>
<sequence>MKFGSSFQGFPEKMGIFAWVLLLNLFIPFLYLLPHPFGEVWLGYLMFLVIACAWQQSTWREEKNGLAYFVWVQIIAIAFMGYRYSPNYLYLGFYAVMAMGRLISIRLITISAALMMVLFSGTLYVNYAQQAAMETLQFIPLLIILTMLPYSMRANRKSKELKKQLESANDEISRLIKNEERQRIARDLHDTLGHTLSLITLKSELVERLVTKHPERAIAEAREIQQTSRTALQQVRELVSDMQTICFAEEVDHAGKLLNAAGISFTVNEEGALGELPPLIQTVLGMCLRECVTNVVKHSRATHCDMRLELAKGAYRLVVSDNGKGIAKGTMMGNGLPGMRDRLALLDGKLAFADAEGKGSVITITIPRIKKERTAEGMK</sequence>
<feature type="transmembrane region" description="Helical" evidence="7">
    <location>
        <begin position="16"/>
        <end position="33"/>
    </location>
</feature>
<dbReference type="Pfam" id="PF07730">
    <property type="entry name" value="HisKA_3"/>
    <property type="match status" value="1"/>
</dbReference>
<dbReference type="GO" id="GO:0016020">
    <property type="term" value="C:membrane"/>
    <property type="evidence" value="ECO:0007669"/>
    <property type="project" value="InterPro"/>
</dbReference>
<keyword evidence="7" id="KW-0812">Transmembrane</keyword>
<keyword evidence="3" id="KW-0808">Transferase</keyword>
<feature type="coiled-coil region" evidence="6">
    <location>
        <begin position="151"/>
        <end position="185"/>
    </location>
</feature>
<dbReference type="AlphaFoldDB" id="A0A3M8D991"/>
<dbReference type="RefSeq" id="WP_122919869.1">
    <property type="nucleotide sequence ID" value="NZ_RHHQ01000017.1"/>
</dbReference>